<accession>A0ABP9AL99</accession>
<dbReference type="RefSeq" id="WP_345301536.1">
    <property type="nucleotide sequence ID" value="NZ_BAABJE010000001.1"/>
</dbReference>
<comment type="similarity">
    <text evidence="1">Belongs to the thioesterase family.</text>
</comment>
<dbReference type="SUPFAM" id="SSF53474">
    <property type="entry name" value="alpha/beta-Hydrolases"/>
    <property type="match status" value="1"/>
</dbReference>
<evidence type="ECO:0000259" key="2">
    <source>
        <dbReference type="Pfam" id="PF00975"/>
    </source>
</evidence>
<organism evidence="3 4">
    <name type="scientific">Lysobacter hankyongensis</name>
    <dbReference type="NCBI Taxonomy" id="1176535"/>
    <lineage>
        <taxon>Bacteria</taxon>
        <taxon>Pseudomonadati</taxon>
        <taxon>Pseudomonadota</taxon>
        <taxon>Gammaproteobacteria</taxon>
        <taxon>Lysobacterales</taxon>
        <taxon>Lysobacteraceae</taxon>
        <taxon>Lysobacter</taxon>
    </lineage>
</organism>
<reference evidence="4" key="1">
    <citation type="journal article" date="2019" name="Int. J. Syst. Evol. Microbiol.">
        <title>The Global Catalogue of Microorganisms (GCM) 10K type strain sequencing project: providing services to taxonomists for standard genome sequencing and annotation.</title>
        <authorList>
            <consortium name="The Broad Institute Genomics Platform"/>
            <consortium name="The Broad Institute Genome Sequencing Center for Infectious Disease"/>
            <person name="Wu L."/>
            <person name="Ma J."/>
        </authorList>
    </citation>
    <scope>NUCLEOTIDE SEQUENCE [LARGE SCALE GENOMIC DNA]</scope>
    <source>
        <strain evidence="4">JCM 18204</strain>
    </source>
</reference>
<sequence>MSSFSDWFPYTTKSDDGRRLFCIPYAGAGASVFRPWTQRRIGDYRAHPVQLPGRERRAAEAAVDDLPRLVEALSQAIDPLLDAPFALFGHSNGALIAFELARALRRAGRPTPVHLFASGRVAPQVDIGRHQRHTLPDDAFTELLRRFNGTPQEILRDPDMMDFLRPMLRADFALNDRYRYLEETPLSCPITVYGGIDDDLVEAVGLAAWGAQTTAAFELHMLPGGHFFLNEERERLMAHLDKRLASPGPVFA</sequence>
<dbReference type="Gene3D" id="3.40.50.1820">
    <property type="entry name" value="alpha/beta hydrolase"/>
    <property type="match status" value="1"/>
</dbReference>
<dbReference type="Proteomes" id="UP001499959">
    <property type="component" value="Unassembled WGS sequence"/>
</dbReference>
<dbReference type="InterPro" id="IPR012223">
    <property type="entry name" value="TEII"/>
</dbReference>
<dbReference type="InterPro" id="IPR001031">
    <property type="entry name" value="Thioesterase"/>
</dbReference>
<dbReference type="Pfam" id="PF00975">
    <property type="entry name" value="Thioesterase"/>
    <property type="match status" value="1"/>
</dbReference>
<keyword evidence="4" id="KW-1185">Reference proteome</keyword>
<proteinExistence type="inferred from homology"/>
<dbReference type="GO" id="GO:0016787">
    <property type="term" value="F:hydrolase activity"/>
    <property type="evidence" value="ECO:0007669"/>
    <property type="project" value="UniProtKB-KW"/>
</dbReference>
<dbReference type="PANTHER" id="PTHR11487:SF0">
    <property type="entry name" value="S-ACYL FATTY ACID SYNTHASE THIOESTERASE, MEDIUM CHAIN"/>
    <property type="match status" value="1"/>
</dbReference>
<protein>
    <submittedName>
        <fullName evidence="3">Alpha/beta fold hydrolase</fullName>
    </submittedName>
</protein>
<dbReference type="InterPro" id="IPR029058">
    <property type="entry name" value="AB_hydrolase_fold"/>
</dbReference>
<dbReference type="PANTHER" id="PTHR11487">
    <property type="entry name" value="THIOESTERASE"/>
    <property type="match status" value="1"/>
</dbReference>
<evidence type="ECO:0000313" key="3">
    <source>
        <dbReference type="EMBL" id="GAA4782203.1"/>
    </source>
</evidence>
<feature type="domain" description="Thioesterase" evidence="2">
    <location>
        <begin position="18"/>
        <end position="243"/>
    </location>
</feature>
<name>A0ABP9AL99_9GAMM</name>
<evidence type="ECO:0000313" key="4">
    <source>
        <dbReference type="Proteomes" id="UP001499959"/>
    </source>
</evidence>
<dbReference type="EMBL" id="BAABJE010000001">
    <property type="protein sequence ID" value="GAA4782203.1"/>
    <property type="molecule type" value="Genomic_DNA"/>
</dbReference>
<keyword evidence="3" id="KW-0378">Hydrolase</keyword>
<gene>
    <name evidence="3" type="ORF">GCM10023307_03390</name>
</gene>
<comment type="caution">
    <text evidence="3">The sequence shown here is derived from an EMBL/GenBank/DDBJ whole genome shotgun (WGS) entry which is preliminary data.</text>
</comment>
<evidence type="ECO:0000256" key="1">
    <source>
        <dbReference type="ARBA" id="ARBA00007169"/>
    </source>
</evidence>